<dbReference type="EMBL" id="JAMQGP010000012">
    <property type="protein sequence ID" value="MCM2681526.1"/>
    <property type="molecule type" value="Genomic_DNA"/>
</dbReference>
<name>A0AA41WAK2_9GAMM</name>
<dbReference type="PROSITE" id="PS51755">
    <property type="entry name" value="OMPR_PHOB"/>
    <property type="match status" value="1"/>
</dbReference>
<dbReference type="PANTHER" id="PTHR36842">
    <property type="entry name" value="PROTEIN TOLB HOMOLOG"/>
    <property type="match status" value="1"/>
</dbReference>
<dbReference type="InterPro" id="IPR011042">
    <property type="entry name" value="6-blade_b-propeller_TolB-like"/>
</dbReference>
<evidence type="ECO:0000313" key="6">
    <source>
        <dbReference type="Proteomes" id="UP001165393"/>
    </source>
</evidence>
<dbReference type="Gene3D" id="1.10.10.10">
    <property type="entry name" value="Winged helix-like DNA-binding domain superfamily/Winged helix DNA-binding domain"/>
    <property type="match status" value="1"/>
</dbReference>
<keyword evidence="3" id="KW-1133">Transmembrane helix</keyword>
<feature type="DNA-binding region" description="OmpR/PhoB-type" evidence="2">
    <location>
        <begin position="4"/>
        <end position="105"/>
    </location>
</feature>
<dbReference type="InterPro" id="IPR036388">
    <property type="entry name" value="WH-like_DNA-bd_sf"/>
</dbReference>
<dbReference type="PANTHER" id="PTHR36842:SF1">
    <property type="entry name" value="PROTEIN TOLB"/>
    <property type="match status" value="1"/>
</dbReference>
<dbReference type="GO" id="GO:0006355">
    <property type="term" value="P:regulation of DNA-templated transcription"/>
    <property type="evidence" value="ECO:0007669"/>
    <property type="project" value="InterPro"/>
</dbReference>
<gene>
    <name evidence="5" type="ORF">NAF29_17920</name>
</gene>
<sequence length="674" mass="77297">MSNQSIHTHKFYLRRFIVVPTNDQIIWNDNPHKIEPKAMSVLIYLVQNSERIVSLQELMDNVWAGSIVTPQTVQRCIFILRKIFKQDPDNAYIQTFTKKGYQCVVDPKLVELNQNFKLPVHAKKPWLWAAAAAVILVMVSVSIWLSPQQPQPPKLYSDEPYVLDFSWHPNGEHLAYVSTIAETGENYLRIQDSQGEVYDIAMLSAKPLVVADLAWSPSGKQLIVHWLAEEANFDLFRVDIKALEQATRQHQWQDLEHRYRNIAFIDEKSLLFTRTSKDSYAFHLEQYDLISQVTTPVFEDDSKRVEEFAIKHDRLAYVVEDEWQFHVHLRLFSQGTELANFTVSEMVKDVSWLPDLSGVVFKTESSLYEYKLDAGLANWNVPLPPNVDKMEVRDSGDVYYLTSNMVDAVYVREFNACCATELNPSDANQFYGKFSPDGNQVALVSEQSGLPQLWLVADGKGRQLTQFNSRKSISAIHWSHDNQWLVYKVDNTIYAHSLIVDSSTMVVENQLHSEPLGFASDSNTFFYKDVNGFRLKLRSQDLRSSKSSVAELPAGSDVIMAAGRVFFKARGSHELYEQVGDEAVLIADDFERDATLLSANDQSLFYFLFRRSHMKRVLGFDLATGEHRIAVERNSYLGNVEDINLRGDVMISRSKLLRRQINKLEMDTLAYTPM</sequence>
<evidence type="ECO:0000259" key="4">
    <source>
        <dbReference type="PROSITE" id="PS51755"/>
    </source>
</evidence>
<keyword evidence="6" id="KW-1185">Reference proteome</keyword>
<dbReference type="Gene3D" id="2.120.10.30">
    <property type="entry name" value="TolB, C-terminal domain"/>
    <property type="match status" value="2"/>
</dbReference>
<proteinExistence type="predicted"/>
<feature type="transmembrane region" description="Helical" evidence="3">
    <location>
        <begin position="126"/>
        <end position="145"/>
    </location>
</feature>
<keyword evidence="3" id="KW-0472">Membrane</keyword>
<dbReference type="GO" id="GO:0003677">
    <property type="term" value="F:DNA binding"/>
    <property type="evidence" value="ECO:0007669"/>
    <property type="project" value="UniProtKB-UniRule"/>
</dbReference>
<dbReference type="InterPro" id="IPR001867">
    <property type="entry name" value="OmpR/PhoB-type_DNA-bd"/>
</dbReference>
<evidence type="ECO:0000256" key="1">
    <source>
        <dbReference type="ARBA" id="ARBA00023125"/>
    </source>
</evidence>
<dbReference type="CDD" id="cd00383">
    <property type="entry name" value="trans_reg_C"/>
    <property type="match status" value="1"/>
</dbReference>
<dbReference type="AlphaFoldDB" id="A0AA41WAK2"/>
<evidence type="ECO:0000256" key="2">
    <source>
        <dbReference type="PROSITE-ProRule" id="PRU01091"/>
    </source>
</evidence>
<dbReference type="SUPFAM" id="SSF46894">
    <property type="entry name" value="C-terminal effector domain of the bipartite response regulators"/>
    <property type="match status" value="1"/>
</dbReference>
<dbReference type="GO" id="GO:0000160">
    <property type="term" value="P:phosphorelay signal transduction system"/>
    <property type="evidence" value="ECO:0007669"/>
    <property type="project" value="InterPro"/>
</dbReference>
<dbReference type="RefSeq" id="WP_251263009.1">
    <property type="nucleotide sequence ID" value="NZ_JAMQGP010000012.1"/>
</dbReference>
<keyword evidence="3" id="KW-0812">Transmembrane</keyword>
<keyword evidence="1 2" id="KW-0238">DNA-binding</keyword>
<reference evidence="5 6" key="1">
    <citation type="journal article" date="2013" name="Antonie Van Leeuwenhoek">
        <title>Echinimonas agarilytica gen. nov., sp. nov., a new gammaproteobacterium isolated from the sea urchin Strongylocentrotus intermedius.</title>
        <authorList>
            <person name="Nedashkovskaya O.I."/>
            <person name="Stenkova A.M."/>
            <person name="Zhukova N.V."/>
            <person name="Van Trappen S."/>
            <person name="Lee J.S."/>
            <person name="Kim S.B."/>
        </authorList>
    </citation>
    <scope>NUCLEOTIDE SEQUENCE [LARGE SCALE GENOMIC DNA]</scope>
    <source>
        <strain evidence="5 6">KMM 6351</strain>
    </source>
</reference>
<organism evidence="5 6">
    <name type="scientific">Echinimonas agarilytica</name>
    <dbReference type="NCBI Taxonomy" id="1215918"/>
    <lineage>
        <taxon>Bacteria</taxon>
        <taxon>Pseudomonadati</taxon>
        <taxon>Pseudomonadota</taxon>
        <taxon>Gammaproteobacteria</taxon>
        <taxon>Alteromonadales</taxon>
        <taxon>Echinimonadaceae</taxon>
        <taxon>Echinimonas</taxon>
    </lineage>
</organism>
<evidence type="ECO:0000313" key="5">
    <source>
        <dbReference type="EMBL" id="MCM2681526.1"/>
    </source>
</evidence>
<protein>
    <submittedName>
        <fullName evidence="5">Winged helix-turn-helix domain-containing protein</fullName>
    </submittedName>
</protein>
<dbReference type="Pfam" id="PF00486">
    <property type="entry name" value="Trans_reg_C"/>
    <property type="match status" value="1"/>
</dbReference>
<feature type="domain" description="OmpR/PhoB-type" evidence="4">
    <location>
        <begin position="4"/>
        <end position="105"/>
    </location>
</feature>
<dbReference type="SUPFAM" id="SSF82171">
    <property type="entry name" value="DPP6 N-terminal domain-like"/>
    <property type="match status" value="2"/>
</dbReference>
<dbReference type="InterPro" id="IPR016032">
    <property type="entry name" value="Sig_transdc_resp-reg_C-effctor"/>
</dbReference>
<accession>A0AA41WAK2</accession>
<comment type="caution">
    <text evidence="5">The sequence shown here is derived from an EMBL/GenBank/DDBJ whole genome shotgun (WGS) entry which is preliminary data.</text>
</comment>
<dbReference type="SMART" id="SM00862">
    <property type="entry name" value="Trans_reg_C"/>
    <property type="match status" value="1"/>
</dbReference>
<dbReference type="Proteomes" id="UP001165393">
    <property type="component" value="Unassembled WGS sequence"/>
</dbReference>
<evidence type="ECO:0000256" key="3">
    <source>
        <dbReference type="SAM" id="Phobius"/>
    </source>
</evidence>